<dbReference type="Proteomes" id="UP000606974">
    <property type="component" value="Unassembled WGS sequence"/>
</dbReference>
<dbReference type="AlphaFoldDB" id="A0A8H7AEX2"/>
<gene>
    <name evidence="1" type="ORF">GJ744_012483</name>
</gene>
<proteinExistence type="predicted"/>
<evidence type="ECO:0000313" key="1">
    <source>
        <dbReference type="EMBL" id="KAF7505861.1"/>
    </source>
</evidence>
<comment type="caution">
    <text evidence="1">The sequence shown here is derived from an EMBL/GenBank/DDBJ whole genome shotgun (WGS) entry which is preliminary data.</text>
</comment>
<protein>
    <submittedName>
        <fullName evidence="1">Uncharacterized protein</fullName>
    </submittedName>
</protein>
<dbReference type="EMBL" id="JAACFV010000099">
    <property type="protein sequence ID" value="KAF7505861.1"/>
    <property type="molecule type" value="Genomic_DNA"/>
</dbReference>
<reference evidence="1" key="1">
    <citation type="submission" date="2020-02" db="EMBL/GenBank/DDBJ databases">
        <authorList>
            <person name="Palmer J.M."/>
        </authorList>
    </citation>
    <scope>NUCLEOTIDE SEQUENCE</scope>
    <source>
        <strain evidence="1">EPUS1.4</strain>
        <tissue evidence="1">Thallus</tissue>
    </source>
</reference>
<evidence type="ECO:0000313" key="2">
    <source>
        <dbReference type="Proteomes" id="UP000606974"/>
    </source>
</evidence>
<accession>A0A8H7AEX2</accession>
<name>A0A8H7AEX2_9EURO</name>
<keyword evidence="2" id="KW-1185">Reference proteome</keyword>
<sequence>MWLLAIAGPQTVWRRQLLLLGERSTVRVEGQQNLRTVCGEGRLIQIALGSYEKRAKCMAATSVATAQATTIRNRIAGERKDGGLRTSRRWCAESACSSPFAVVVS</sequence>
<organism evidence="1 2">
    <name type="scientific">Endocarpon pusillum</name>
    <dbReference type="NCBI Taxonomy" id="364733"/>
    <lineage>
        <taxon>Eukaryota</taxon>
        <taxon>Fungi</taxon>
        <taxon>Dikarya</taxon>
        <taxon>Ascomycota</taxon>
        <taxon>Pezizomycotina</taxon>
        <taxon>Eurotiomycetes</taxon>
        <taxon>Chaetothyriomycetidae</taxon>
        <taxon>Verrucariales</taxon>
        <taxon>Verrucariaceae</taxon>
        <taxon>Endocarpon</taxon>
    </lineage>
</organism>